<dbReference type="Pfam" id="PF07394">
    <property type="entry name" value="DUF1501"/>
    <property type="match status" value="1"/>
</dbReference>
<proteinExistence type="predicted"/>
<dbReference type="EMBL" id="DSVQ01000015">
    <property type="protein sequence ID" value="HGT39978.1"/>
    <property type="molecule type" value="Genomic_DNA"/>
</dbReference>
<dbReference type="InterPro" id="IPR006311">
    <property type="entry name" value="TAT_signal"/>
</dbReference>
<dbReference type="InterPro" id="IPR010869">
    <property type="entry name" value="DUF1501"/>
</dbReference>
<dbReference type="InterPro" id="IPR017850">
    <property type="entry name" value="Alkaline_phosphatase_core_sf"/>
</dbReference>
<accession>A0A7C4LNA4</accession>
<sequence>MTFNPVRGPCHHGTRAHDVDRLSRRTWLQAASGVWLGTVARGAALSGSTAGPAGFGRARSVIFVVANGGQSQLDVWDPKPLAPVEIRGEFQPIATAVPGTLLCEHLPRLAALADRYALIRTMSHEDLDHGSALYLTLTGMYHARRSSNPPPADTDWPTQAAVIKRLKPGRQFIDSAVHVNGPALIPINVGPGQNGGFLGPDFAPLLIGDVTAEETVLPGLTPLPEVPADRRALRRRLLEQLERSLRSPSRSRATNEYGLLAERSYELLSRPEVQYAFDLEQESAATRQRYGLDRSGQACLLARRLVEAGVAWVTVFWNHTGRGQDLAPHDSLQYGWDTHNDIFYALREHLLPRFDRSFSALLEDLHDRGLLEQTLVVCAGEFGRAPLVALEKRFAGESPGRKHWSSCYSVVCAGAGVRGGQVIGASDRRGAYPITEKFGPWDLTATMFSALGIDPQGHFTTRGGQQFPLTVGRPIEALYTG</sequence>
<comment type="caution">
    <text evidence="1">The sequence shown here is derived from an EMBL/GenBank/DDBJ whole genome shotgun (WGS) entry which is preliminary data.</text>
</comment>
<gene>
    <name evidence="1" type="ORF">ENS64_12060</name>
</gene>
<evidence type="ECO:0000313" key="1">
    <source>
        <dbReference type="EMBL" id="HGT39978.1"/>
    </source>
</evidence>
<dbReference type="PANTHER" id="PTHR43737:SF1">
    <property type="entry name" value="DUF1501 DOMAIN-CONTAINING PROTEIN"/>
    <property type="match status" value="1"/>
</dbReference>
<name>A0A7C4LNA4_9PLAN</name>
<dbReference type="AlphaFoldDB" id="A0A7C4LNA4"/>
<organism evidence="1">
    <name type="scientific">Schlesneria paludicola</name>
    <dbReference type="NCBI Taxonomy" id="360056"/>
    <lineage>
        <taxon>Bacteria</taxon>
        <taxon>Pseudomonadati</taxon>
        <taxon>Planctomycetota</taxon>
        <taxon>Planctomycetia</taxon>
        <taxon>Planctomycetales</taxon>
        <taxon>Planctomycetaceae</taxon>
        <taxon>Schlesneria</taxon>
    </lineage>
</organism>
<dbReference type="SUPFAM" id="SSF53649">
    <property type="entry name" value="Alkaline phosphatase-like"/>
    <property type="match status" value="1"/>
</dbReference>
<dbReference type="PANTHER" id="PTHR43737">
    <property type="entry name" value="BLL7424 PROTEIN"/>
    <property type="match status" value="1"/>
</dbReference>
<reference evidence="1" key="1">
    <citation type="journal article" date="2020" name="mSystems">
        <title>Genome- and Community-Level Interaction Insights into Carbon Utilization and Element Cycling Functions of Hydrothermarchaeota in Hydrothermal Sediment.</title>
        <authorList>
            <person name="Zhou Z."/>
            <person name="Liu Y."/>
            <person name="Xu W."/>
            <person name="Pan J."/>
            <person name="Luo Z.H."/>
            <person name="Li M."/>
        </authorList>
    </citation>
    <scope>NUCLEOTIDE SEQUENCE [LARGE SCALE GENOMIC DNA]</scope>
    <source>
        <strain evidence="1">SpSt-508</strain>
    </source>
</reference>
<protein>
    <submittedName>
        <fullName evidence="1">DUF1501 domain-containing protein</fullName>
    </submittedName>
</protein>
<dbReference type="PROSITE" id="PS51318">
    <property type="entry name" value="TAT"/>
    <property type="match status" value="1"/>
</dbReference>